<accession>A0A8S5N5W2</accession>
<name>A0A8S5N5W2_9CAUD</name>
<sequence length="332" mass="37756">MTDERFILADPEGREIRYLEDIREMDIQLKDTGKENNDNTFEFSYEKRFHGECGNYGYRIYIPGTEYGGLMGQMKVDTKENQIIWTGNTWRGMLAKKIIVPAAGQDYRTVSGDLHTIMRQLINPEYGSLIRAPDTSCGVSIGEYQFARYTTLLEGLAAMLAEKKYKLQIRYIQTQPSGYAEIRAVPIVDYSDQIEFSQDYRVDFTATDNRMGINHLIVLGKGELKDRAVYHLYLDADGNLCDRPYYTGLEERASIYEYSNAETEEDMMEYAKKRLDEIKSAKSFELSLTEAQVGIGDIVGARDYITGMSMSQAITGEVLKMSGGKITVTRSL</sequence>
<protein>
    <submittedName>
        <fullName evidence="1">Uncharacterized protein</fullName>
    </submittedName>
</protein>
<evidence type="ECO:0000313" key="1">
    <source>
        <dbReference type="EMBL" id="DAD89703.1"/>
    </source>
</evidence>
<reference evidence="1" key="1">
    <citation type="journal article" date="2021" name="Proc. Natl. Acad. Sci. U.S.A.">
        <title>A Catalog of Tens of Thousands of Viruses from Human Metagenomes Reveals Hidden Associations with Chronic Diseases.</title>
        <authorList>
            <person name="Tisza M.J."/>
            <person name="Buck C.B."/>
        </authorList>
    </citation>
    <scope>NUCLEOTIDE SEQUENCE</scope>
    <source>
        <strain evidence="1">CtWDo30</strain>
    </source>
</reference>
<organism evidence="1">
    <name type="scientific">Siphoviridae sp. ctWDo30</name>
    <dbReference type="NCBI Taxonomy" id="2826360"/>
    <lineage>
        <taxon>Viruses</taxon>
        <taxon>Duplodnaviria</taxon>
        <taxon>Heunggongvirae</taxon>
        <taxon>Uroviricota</taxon>
        <taxon>Caudoviricetes</taxon>
    </lineage>
</organism>
<proteinExistence type="predicted"/>
<dbReference type="EMBL" id="BK015068">
    <property type="protein sequence ID" value="DAD89703.1"/>
    <property type="molecule type" value="Genomic_DNA"/>
</dbReference>